<evidence type="ECO:0000313" key="3">
    <source>
        <dbReference type="Proteomes" id="UP000325797"/>
    </source>
</evidence>
<evidence type="ECO:0000313" key="2">
    <source>
        <dbReference type="EMBL" id="QEX20852.1"/>
    </source>
</evidence>
<reference evidence="2 3" key="1">
    <citation type="submission" date="2019-08" db="EMBL/GenBank/DDBJ databases">
        <title>Hyperibacter terrae gen. nov., sp. nov. and Hyperibacter viscosus sp. nov., two new members in the family Rhodospirillaceae isolated from the rhizosphere of Hypericum perforatum.</title>
        <authorList>
            <person name="Noviana Z."/>
        </authorList>
    </citation>
    <scope>NUCLEOTIDE SEQUENCE [LARGE SCALE GENOMIC DNA]</scope>
    <source>
        <strain evidence="2 3">R5959</strain>
    </source>
</reference>
<evidence type="ECO:0000256" key="1">
    <source>
        <dbReference type="SAM" id="Phobius"/>
    </source>
</evidence>
<dbReference type="KEGG" id="hadh:FRZ61_07720"/>
<keyword evidence="1" id="KW-0812">Transmembrane</keyword>
<dbReference type="AlphaFoldDB" id="A0A5J6MT98"/>
<sequence>MSAVERDDETKRRQRARNWAVFAALLGFVVLVYVVSILRMGGH</sequence>
<dbReference type="Proteomes" id="UP000325797">
    <property type="component" value="Chromosome"/>
</dbReference>
<accession>A0A5J6MT98</accession>
<protein>
    <submittedName>
        <fullName evidence="2">Uncharacterized protein</fullName>
    </submittedName>
</protein>
<keyword evidence="1" id="KW-0472">Membrane</keyword>
<organism evidence="2 3">
    <name type="scientific">Hypericibacter adhaerens</name>
    <dbReference type="NCBI Taxonomy" id="2602016"/>
    <lineage>
        <taxon>Bacteria</taxon>
        <taxon>Pseudomonadati</taxon>
        <taxon>Pseudomonadota</taxon>
        <taxon>Alphaproteobacteria</taxon>
        <taxon>Rhodospirillales</taxon>
        <taxon>Dongiaceae</taxon>
        <taxon>Hypericibacter</taxon>
    </lineage>
</organism>
<keyword evidence="1" id="KW-1133">Transmembrane helix</keyword>
<keyword evidence="3" id="KW-1185">Reference proteome</keyword>
<feature type="transmembrane region" description="Helical" evidence="1">
    <location>
        <begin position="20"/>
        <end position="38"/>
    </location>
</feature>
<gene>
    <name evidence="2" type="ORF">FRZ61_07720</name>
</gene>
<name>A0A5J6MT98_9PROT</name>
<proteinExistence type="predicted"/>
<dbReference type="EMBL" id="CP042582">
    <property type="protein sequence ID" value="QEX20852.1"/>
    <property type="molecule type" value="Genomic_DNA"/>
</dbReference>